<feature type="compositionally biased region" description="Polar residues" evidence="1">
    <location>
        <begin position="360"/>
        <end position="379"/>
    </location>
</feature>
<dbReference type="EMBL" id="CANHGI010000002">
    <property type="protein sequence ID" value="CAI5442799.1"/>
    <property type="molecule type" value="Genomic_DNA"/>
</dbReference>
<dbReference type="AlphaFoldDB" id="A0A9P1ICR7"/>
<proteinExistence type="predicted"/>
<feature type="compositionally biased region" description="Basic residues" evidence="1">
    <location>
        <begin position="23"/>
        <end position="32"/>
    </location>
</feature>
<reference evidence="2" key="1">
    <citation type="submission" date="2022-11" db="EMBL/GenBank/DDBJ databases">
        <authorList>
            <person name="Kikuchi T."/>
        </authorList>
    </citation>
    <scope>NUCLEOTIDE SEQUENCE</scope>
    <source>
        <strain evidence="2">PS1010</strain>
    </source>
</reference>
<sequence>MAFYFALLNVSKKDDRSSGNNNQHRRHHRRHSIASVESPLLDYRLLPRPKLLDNEDVVIPNPVALEEPEAPPPSSTRRSRGSARASKWVQENHQRRGAQNGPSSSRSQGDLHESPKISRSKRMAFPANGGTSSESPKKGKQKPSRLPVRRPTQATTVKLKPCRVHVERALNHHESSATDESRRSSHDSMTPIARREDSPASSCEGASTSMMAKLSLTNNEPRMKKVTFENSPYVISNSFLGDRAVLVRRGSGTAVRLISDAATLPIQTLLCTTTKVLAPHDEVCGDDWWTPCVDVQNHRNSSESPDHVVVDNRANERIEKLQVKNGRRRLLRRRSTSDKRQLLAFRNSGFLDKSQERNGKTSSASSRMTVSVDGTTTLK</sequence>
<gene>
    <name evidence="2" type="ORF">CAMP_LOCUS5436</name>
</gene>
<dbReference type="Proteomes" id="UP001152747">
    <property type="component" value="Unassembled WGS sequence"/>
</dbReference>
<protein>
    <submittedName>
        <fullName evidence="2">Uncharacterized protein</fullName>
    </submittedName>
</protein>
<keyword evidence="3" id="KW-1185">Reference proteome</keyword>
<name>A0A9P1ICR7_9PELO</name>
<accession>A0A9P1ICR7</accession>
<feature type="compositionally biased region" description="Basic and acidic residues" evidence="1">
    <location>
        <begin position="164"/>
        <end position="186"/>
    </location>
</feature>
<comment type="caution">
    <text evidence="2">The sequence shown here is derived from an EMBL/GenBank/DDBJ whole genome shotgun (WGS) entry which is preliminary data.</text>
</comment>
<feature type="region of interest" description="Disordered" evidence="1">
    <location>
        <begin position="62"/>
        <end position="207"/>
    </location>
</feature>
<feature type="region of interest" description="Disordered" evidence="1">
    <location>
        <begin position="13"/>
        <end position="38"/>
    </location>
</feature>
<evidence type="ECO:0000313" key="2">
    <source>
        <dbReference type="EMBL" id="CAI5442799.1"/>
    </source>
</evidence>
<evidence type="ECO:0000313" key="3">
    <source>
        <dbReference type="Proteomes" id="UP001152747"/>
    </source>
</evidence>
<evidence type="ECO:0000256" key="1">
    <source>
        <dbReference type="SAM" id="MobiDB-lite"/>
    </source>
</evidence>
<feature type="region of interest" description="Disordered" evidence="1">
    <location>
        <begin position="353"/>
        <end position="379"/>
    </location>
</feature>
<dbReference type="OrthoDB" id="5859207at2759"/>
<organism evidence="2 3">
    <name type="scientific">Caenorhabditis angaria</name>
    <dbReference type="NCBI Taxonomy" id="860376"/>
    <lineage>
        <taxon>Eukaryota</taxon>
        <taxon>Metazoa</taxon>
        <taxon>Ecdysozoa</taxon>
        <taxon>Nematoda</taxon>
        <taxon>Chromadorea</taxon>
        <taxon>Rhabditida</taxon>
        <taxon>Rhabditina</taxon>
        <taxon>Rhabditomorpha</taxon>
        <taxon>Rhabditoidea</taxon>
        <taxon>Rhabditidae</taxon>
        <taxon>Peloderinae</taxon>
        <taxon>Caenorhabditis</taxon>
    </lineage>
</organism>